<proteinExistence type="predicted"/>
<evidence type="ECO:0000313" key="3">
    <source>
        <dbReference type="Proteomes" id="UP000013063"/>
    </source>
</evidence>
<dbReference type="Proteomes" id="UP000013063">
    <property type="component" value="Unassembled WGS sequence"/>
</dbReference>
<evidence type="ECO:0000259" key="1">
    <source>
        <dbReference type="PROSITE" id="PS50022"/>
    </source>
</evidence>
<organism evidence="2 3">
    <name type="scientific">Caulobacter vibrioides OR37</name>
    <dbReference type="NCBI Taxonomy" id="1292034"/>
    <lineage>
        <taxon>Bacteria</taxon>
        <taxon>Pseudomonadati</taxon>
        <taxon>Pseudomonadota</taxon>
        <taxon>Alphaproteobacteria</taxon>
        <taxon>Caulobacterales</taxon>
        <taxon>Caulobacteraceae</taxon>
        <taxon>Caulobacter</taxon>
    </lineage>
</organism>
<sequence precursor="true">MISFLALAAALAAPQTVPDRVVVDLSGAKPANVFRPDEAFGGGLDGMGRDEVKATYTPHNVAAMRQAGLKKITYRLRTELGNEAWHWNPEGTWSDPARQQGYWTGSDKPGAPILLSHGYDLPRRGMTNDQANNNGYSRLDDGDTASFWKSNPYLDSRYTHAPARPQWLIAELGKPSEIDTARLSWATPYAVDYKVQYWVGVDDYDHQGRWVTFPRGDIHGGQGGEVTLKLTDAPIKTAYIRVIMSRGSGTAPQGSTDPRDGLGYALAEVGFGTTRDGQFVDVIRKGRSRTSQSVMHVSSTDPWHRAVDLDKDLEQPGLDLVFRGGLTNGLPMMTPVGAMFDTPDNAAAEIRWLKRRGYPVDQVEIGEEADGQYGSPEDYGALYLQFADAVRAVDPKITVGGPSLQSATTEMWMPDQGESRWWHQRFVSYLKARGRLRDLGFVSFEHYPFDDVCGRIDEKLKDHTAMLDGVFARLADDGVPKTTPLVISEYGFSAYSGRVMSEVPAALLNADIVGQFMSRGGKQAFLFGYTPNTPINQHQACAGYGNMMTWQTDEDGQAKWPSPTFQSAWLLTHAWTQGDHGQHQVWPAASTVRDAKGRAPVMAYAVKRPDGKWALMLVNRDPDAAHLATLTFKGKDGRAMTFKGPVEVWRYDRTRYVWKDDGEHSRPEKTLPPLKLSQDGTKPVLLPGWSLTVVRGEISPPARRRSPGPRG</sequence>
<dbReference type="InterPro" id="IPR017853">
    <property type="entry name" value="GH"/>
</dbReference>
<dbReference type="InterPro" id="IPR000421">
    <property type="entry name" value="FA58C"/>
</dbReference>
<dbReference type="SUPFAM" id="SSF51445">
    <property type="entry name" value="(Trans)glycosidases"/>
    <property type="match status" value="1"/>
</dbReference>
<dbReference type="PROSITE" id="PS50022">
    <property type="entry name" value="FA58C_3"/>
    <property type="match status" value="1"/>
</dbReference>
<comment type="caution">
    <text evidence="2">The sequence shown here is derived from an EMBL/GenBank/DDBJ whole genome shotgun (WGS) entry which is preliminary data.</text>
</comment>
<dbReference type="AlphaFoldDB" id="R0CVY4"/>
<dbReference type="eggNOG" id="COG3664">
    <property type="taxonomic scope" value="Bacteria"/>
</dbReference>
<feature type="domain" description="F5/8 type C" evidence="1">
    <location>
        <begin position="106"/>
        <end position="242"/>
    </location>
</feature>
<dbReference type="OrthoDB" id="9758333at2"/>
<dbReference type="STRING" id="1292034.OR37_03541"/>
<dbReference type="SUPFAM" id="SSF49785">
    <property type="entry name" value="Galactose-binding domain-like"/>
    <property type="match status" value="1"/>
</dbReference>
<dbReference type="Gene3D" id="2.60.120.260">
    <property type="entry name" value="Galactose-binding domain-like"/>
    <property type="match status" value="1"/>
</dbReference>
<dbReference type="Gene3D" id="3.20.20.80">
    <property type="entry name" value="Glycosidases"/>
    <property type="match status" value="1"/>
</dbReference>
<name>R0CVY4_CAUVI</name>
<dbReference type="PATRIC" id="fig|1292034.3.peg.3509"/>
<keyword evidence="3" id="KW-1185">Reference proteome</keyword>
<gene>
    <name evidence="2" type="ORF">OR37_03541</name>
</gene>
<reference evidence="2 3" key="1">
    <citation type="journal article" date="2013" name="Genome Announc.">
        <title>Draft Genome Sequence for Caulobacter sp. Strain OR37, a Bacterium Tolerant to Heavy Metals.</title>
        <authorList>
            <person name="Utturkar S.M."/>
            <person name="Bollmann A."/>
            <person name="Brzoska R.M."/>
            <person name="Klingeman D.M."/>
            <person name="Epstein S.E."/>
            <person name="Palumbo A.V."/>
            <person name="Brown S.D."/>
        </authorList>
    </citation>
    <scope>NUCLEOTIDE SEQUENCE [LARGE SCALE GENOMIC DNA]</scope>
    <source>
        <strain evidence="2 3">OR37</strain>
    </source>
</reference>
<dbReference type="InterPro" id="IPR008979">
    <property type="entry name" value="Galactose-bd-like_sf"/>
</dbReference>
<dbReference type="RefSeq" id="WP_004622909.1">
    <property type="nucleotide sequence ID" value="NZ_APMP01000030.1"/>
</dbReference>
<evidence type="ECO:0000313" key="2">
    <source>
        <dbReference type="EMBL" id="ENZ80515.1"/>
    </source>
</evidence>
<dbReference type="EMBL" id="APMP01000030">
    <property type="protein sequence ID" value="ENZ80515.1"/>
    <property type="molecule type" value="Genomic_DNA"/>
</dbReference>
<dbReference type="Pfam" id="PF00754">
    <property type="entry name" value="F5_F8_type_C"/>
    <property type="match status" value="1"/>
</dbReference>
<accession>R0CVY4</accession>
<protein>
    <recommendedName>
        <fullName evidence="1">F5/8 type C domain-containing protein</fullName>
    </recommendedName>
</protein>